<keyword evidence="2" id="KW-1185">Reference proteome</keyword>
<dbReference type="EMBL" id="CP026377">
    <property type="protein sequence ID" value="AUX92276.1"/>
    <property type="molecule type" value="Genomic_DNA"/>
</dbReference>
<accession>A0A2L0ICE1</accession>
<dbReference type="KEGG" id="pgz:C2E15_03655"/>
<evidence type="ECO:0000313" key="2">
    <source>
        <dbReference type="Proteomes" id="UP000238365"/>
    </source>
</evidence>
<dbReference type="AlphaFoldDB" id="A0A2L0ICE1"/>
<proteinExistence type="predicted"/>
<dbReference type="Proteomes" id="UP000238365">
    <property type="component" value="Chromosome"/>
</dbReference>
<protein>
    <submittedName>
        <fullName evidence="1">Uncharacterized protein</fullName>
    </submittedName>
</protein>
<sequence>MVNKGVLVFIRNGDFCIIKVEERYYISVLFPNFYRNSHFDVSKDFLLDIHEIIERRDFDKLTLLAEGIRRNYEKYKDKEVEEVEEVEVIKEKIIQ</sequence>
<gene>
    <name evidence="1" type="ORF">C2E15_03655</name>
</gene>
<name>A0A2L0ICE1_9GAMM</name>
<evidence type="ECO:0000313" key="1">
    <source>
        <dbReference type="EMBL" id="AUX92276.1"/>
    </source>
</evidence>
<reference evidence="1 2" key="1">
    <citation type="submission" date="2018-01" db="EMBL/GenBank/DDBJ databases">
        <title>Complete and assembled Genome of Pantoea gaviniae DSM22758T.</title>
        <authorList>
            <person name="Stevens M.J.A."/>
            <person name="Zurfluh K."/>
            <person name="Stephan R."/>
        </authorList>
    </citation>
    <scope>NUCLEOTIDE SEQUENCE [LARGE SCALE GENOMIC DNA]</scope>
    <source>
        <strain evidence="1 2">DSM 22758</strain>
    </source>
</reference>
<organism evidence="1 2">
    <name type="scientific">Mixta gaviniae</name>
    <dbReference type="NCBI Taxonomy" id="665914"/>
    <lineage>
        <taxon>Bacteria</taxon>
        <taxon>Pseudomonadati</taxon>
        <taxon>Pseudomonadota</taxon>
        <taxon>Gammaproteobacteria</taxon>
        <taxon>Enterobacterales</taxon>
        <taxon>Erwiniaceae</taxon>
        <taxon>Mixta</taxon>
    </lineage>
</organism>